<name>A0A914PZQ6_9BILA</name>
<sequence>MEEGPLKCIMCGKTRAKQRGVDMCLDKHRNEARDAIGEEANSEIVKVEERFLFSAVPDPLLPNGVLLKCKSKSDMQRPAHFLRVPPAYPQTPVGFYQKIFYESIYIGVYSHFAEVPPRNITEALNYWDEASDAYWKEISSSMSYEAPNNCQQDSSLSNLTLFKEQLLNLHESSNLQQWCDAANEIIGLYDLSDDKICQTIIQTVPHELISSEIILNIQAESHGELLQALKDYEFSMNCGKLFVGISSGEKMEPVKFESMFCKLNAETHSAEELKPFFAALAMEDNDTKRKNVLEYLSTHPGETYENAVTAVSKD</sequence>
<dbReference type="Proteomes" id="UP000887578">
    <property type="component" value="Unplaced"/>
</dbReference>
<protein>
    <submittedName>
        <fullName evidence="2">Uncharacterized protein</fullName>
    </submittedName>
</protein>
<keyword evidence="1" id="KW-1185">Reference proteome</keyword>
<organism evidence="1 2">
    <name type="scientific">Panagrolaimus davidi</name>
    <dbReference type="NCBI Taxonomy" id="227884"/>
    <lineage>
        <taxon>Eukaryota</taxon>
        <taxon>Metazoa</taxon>
        <taxon>Ecdysozoa</taxon>
        <taxon>Nematoda</taxon>
        <taxon>Chromadorea</taxon>
        <taxon>Rhabditida</taxon>
        <taxon>Tylenchina</taxon>
        <taxon>Panagrolaimomorpha</taxon>
        <taxon>Panagrolaimoidea</taxon>
        <taxon>Panagrolaimidae</taxon>
        <taxon>Panagrolaimus</taxon>
    </lineage>
</organism>
<accession>A0A914PZQ6</accession>
<reference evidence="2" key="1">
    <citation type="submission" date="2022-11" db="UniProtKB">
        <authorList>
            <consortium name="WormBaseParasite"/>
        </authorList>
    </citation>
    <scope>IDENTIFICATION</scope>
</reference>
<evidence type="ECO:0000313" key="1">
    <source>
        <dbReference type="Proteomes" id="UP000887578"/>
    </source>
</evidence>
<proteinExistence type="predicted"/>
<evidence type="ECO:0000313" key="2">
    <source>
        <dbReference type="WBParaSite" id="PDA_v2.g21995.t1"/>
    </source>
</evidence>
<dbReference type="AlphaFoldDB" id="A0A914PZQ6"/>
<dbReference type="WBParaSite" id="PDA_v2.g21995.t1">
    <property type="protein sequence ID" value="PDA_v2.g21995.t1"/>
    <property type="gene ID" value="PDA_v2.g21995"/>
</dbReference>